<evidence type="ECO:0000256" key="4">
    <source>
        <dbReference type="ARBA" id="ARBA00023014"/>
    </source>
</evidence>
<dbReference type="InterPro" id="IPR036922">
    <property type="entry name" value="Rieske_2Fe-2S_sf"/>
</dbReference>
<organism evidence="8 9">
    <name type="scientific">Chthonomonas calidirosea (strain DSM 23976 / ICMP 18418 / T49)</name>
    <dbReference type="NCBI Taxonomy" id="1303518"/>
    <lineage>
        <taxon>Bacteria</taxon>
        <taxon>Bacillati</taxon>
        <taxon>Armatimonadota</taxon>
        <taxon>Chthonomonadia</taxon>
        <taxon>Chthonomonadales</taxon>
        <taxon>Chthonomonadaceae</taxon>
        <taxon>Chthonomonas</taxon>
    </lineage>
</organism>
<evidence type="ECO:0000256" key="5">
    <source>
        <dbReference type="ARBA" id="ARBA00034078"/>
    </source>
</evidence>
<keyword evidence="4" id="KW-0411">Iron-sulfur</keyword>
<dbReference type="HOGENOM" id="CLU_453169_0_0_0"/>
<dbReference type="PATRIC" id="fig|1303518.3.peg.1026"/>
<keyword evidence="2" id="KW-0479">Metal-binding</keyword>
<dbReference type="CDD" id="cd03467">
    <property type="entry name" value="Rieske"/>
    <property type="match status" value="1"/>
</dbReference>
<name>S0ETJ2_CHTCT</name>
<dbReference type="EMBL" id="HF951689">
    <property type="protein sequence ID" value="CCW34835.1"/>
    <property type="molecule type" value="Genomic_DNA"/>
</dbReference>
<dbReference type="AlphaFoldDB" id="S0ETJ2"/>
<comment type="similarity">
    <text evidence="6">Belongs to the bacterial ring-hydroxylating dioxygenase ferredoxin component family.</text>
</comment>
<dbReference type="STRING" id="454171.CP488_00143"/>
<dbReference type="SUPFAM" id="SSF50022">
    <property type="entry name" value="ISP domain"/>
    <property type="match status" value="1"/>
</dbReference>
<dbReference type="Pfam" id="PF00355">
    <property type="entry name" value="Rieske"/>
    <property type="match status" value="1"/>
</dbReference>
<dbReference type="PROSITE" id="PS51296">
    <property type="entry name" value="RIESKE"/>
    <property type="match status" value="1"/>
</dbReference>
<dbReference type="InterPro" id="IPR017941">
    <property type="entry name" value="Rieske_2Fe-2S"/>
</dbReference>
<evidence type="ECO:0000256" key="2">
    <source>
        <dbReference type="ARBA" id="ARBA00022723"/>
    </source>
</evidence>
<keyword evidence="9" id="KW-1185">Reference proteome</keyword>
<dbReference type="eggNOG" id="COG2146">
    <property type="taxonomic scope" value="Bacteria"/>
</dbReference>
<gene>
    <name evidence="8" type="ORF">CCALI_01013</name>
</gene>
<dbReference type="PANTHER" id="PTHR21496:SF0">
    <property type="entry name" value="RIESKE DOMAIN-CONTAINING PROTEIN"/>
    <property type="match status" value="1"/>
</dbReference>
<evidence type="ECO:0000256" key="6">
    <source>
        <dbReference type="ARBA" id="ARBA00038001"/>
    </source>
</evidence>
<reference evidence="9" key="1">
    <citation type="submission" date="2013-03" db="EMBL/GenBank/DDBJ databases">
        <title>Genome sequence of Chthonomonas calidirosea, the first sequenced genome from the Armatimonadetes phylum (formally candidate division OP10).</title>
        <authorList>
            <person name="Lee K.C.Y."/>
            <person name="Morgan X.C."/>
            <person name="Dunfield P.F."/>
            <person name="Tamas I."/>
            <person name="Houghton K.M."/>
            <person name="Vyssotski M."/>
            <person name="Ryan J.L.J."/>
            <person name="Lagutin K."/>
            <person name="McDonald I.R."/>
            <person name="Stott M.B."/>
        </authorList>
    </citation>
    <scope>NUCLEOTIDE SEQUENCE [LARGE SCALE GENOMIC DNA]</scope>
    <source>
        <strain evidence="9">DSM 23976 / ICMP 18418 / T49</strain>
    </source>
</reference>
<comment type="cofactor">
    <cofactor evidence="5">
        <name>[2Fe-2S] cluster</name>
        <dbReference type="ChEBI" id="CHEBI:190135"/>
    </cofactor>
</comment>
<evidence type="ECO:0000259" key="7">
    <source>
        <dbReference type="PROSITE" id="PS51296"/>
    </source>
</evidence>
<dbReference type="Gene3D" id="2.102.10.10">
    <property type="entry name" value="Rieske [2Fe-2S] iron-sulphur domain"/>
    <property type="match status" value="1"/>
</dbReference>
<dbReference type="GO" id="GO:0016705">
    <property type="term" value="F:oxidoreductase activity, acting on paired donors, with incorporation or reduction of molecular oxygen"/>
    <property type="evidence" value="ECO:0007669"/>
    <property type="project" value="UniProtKB-ARBA"/>
</dbReference>
<dbReference type="OrthoDB" id="593800at2"/>
<accession>S0ETJ2</accession>
<keyword evidence="8" id="KW-0560">Oxidoreductase</keyword>
<dbReference type="KEGG" id="ccz:CCALI_01013"/>
<protein>
    <submittedName>
        <fullName evidence="8">Ferredoxin subunits of nitrite reductase and ring-hydroxylating dioxygenases</fullName>
    </submittedName>
</protein>
<evidence type="ECO:0000256" key="3">
    <source>
        <dbReference type="ARBA" id="ARBA00023004"/>
    </source>
</evidence>
<evidence type="ECO:0000313" key="8">
    <source>
        <dbReference type="EMBL" id="CCW34835.1"/>
    </source>
</evidence>
<keyword evidence="1" id="KW-0001">2Fe-2S</keyword>
<dbReference type="RefSeq" id="WP_016482385.1">
    <property type="nucleotide sequence ID" value="NC_021487.1"/>
</dbReference>
<sequence length="584" mass="64310">MTQALSETFVPVADLEQLKAQGCLTAEVQGRTVALFWQDNQVYAVDNRCPHMGFPLHQGSLRCGILTCHWHHARFDLATGGTFDLWADDVTVYPTRLADGKVWVDIRPAHEADLSKHRKRLEHGLKHNLRLVIAKAVLGLEGFGAQGHREAIEVGAELGTRHAREGWNAGLTIFTAMANILPALEAADRPLALYHGLSHVASTVANQPPLFLPDPLPQAQVALERLKAWFREFIEVRDTVGAMRVLHTAIVAGHSLSQIADMVFAAATDHLYLSGGHALDFTNKAFELLEQVSPHLTPQILLSVVPVLANAHRSEESASWRHPIDLANLLTSAFAELPGILQKASSAKWQCTPAFLETLLGEDPFAIVENLQAALLQGARFEQLAGAVALAAAYRIAYFRTSNEFSDWITVLHTFTYANAVHQAMRRAPSLELLRAVFDGALSVYLARFLNTPPAPLPRPLDAIQEPLTTLLDKLNSQNQVEAVAQQVLTWLVQGGSESKLLATLGQALLREDAEFHTYQMVEAGFRQYRNHGNTPEGRILLMAIARYLAAHSPTSRANLQTYQVALRLHRGENLYLSESGDSS</sequence>
<dbReference type="GO" id="GO:0004497">
    <property type="term" value="F:monooxygenase activity"/>
    <property type="evidence" value="ECO:0007669"/>
    <property type="project" value="UniProtKB-ARBA"/>
</dbReference>
<evidence type="ECO:0000313" key="9">
    <source>
        <dbReference type="Proteomes" id="UP000014227"/>
    </source>
</evidence>
<dbReference type="InParanoid" id="S0ETJ2"/>
<feature type="domain" description="Rieske" evidence="7">
    <location>
        <begin position="10"/>
        <end position="104"/>
    </location>
</feature>
<dbReference type="Proteomes" id="UP000014227">
    <property type="component" value="Chromosome I"/>
</dbReference>
<dbReference type="GO" id="GO:0051213">
    <property type="term" value="F:dioxygenase activity"/>
    <property type="evidence" value="ECO:0007669"/>
    <property type="project" value="UniProtKB-KW"/>
</dbReference>
<dbReference type="GO" id="GO:0051537">
    <property type="term" value="F:2 iron, 2 sulfur cluster binding"/>
    <property type="evidence" value="ECO:0007669"/>
    <property type="project" value="UniProtKB-KW"/>
</dbReference>
<proteinExistence type="inferred from homology"/>
<evidence type="ECO:0000256" key="1">
    <source>
        <dbReference type="ARBA" id="ARBA00022714"/>
    </source>
</evidence>
<dbReference type="GO" id="GO:0046872">
    <property type="term" value="F:metal ion binding"/>
    <property type="evidence" value="ECO:0007669"/>
    <property type="project" value="UniProtKB-KW"/>
</dbReference>
<keyword evidence="3" id="KW-0408">Iron</keyword>
<keyword evidence="8" id="KW-0223">Dioxygenase</keyword>
<dbReference type="PANTHER" id="PTHR21496">
    <property type="entry name" value="FERREDOXIN-RELATED"/>
    <property type="match status" value="1"/>
</dbReference>